<dbReference type="RefSeq" id="WP_129478081.1">
    <property type="nucleotide sequence ID" value="NZ_SDWS01000008.1"/>
</dbReference>
<keyword evidence="2" id="KW-1185">Reference proteome</keyword>
<sequence>MAFDPQQPFLRAAGLDNGLSLKALRGPGYRRLFRNVLVSAATAPTPVQRVRGALALHVTDAWASHASAARVKAAPIPTIADEHVSVRHQKLRRHHRGVRCHVGDPQGVVVEHGMRVSGDVQMFIELSGQLTLVDLVVVGDWLARRRGVTPEQLVRACGRSRHKDCRKALVAARYVRSGVDSPMETRLRMLMVLAGLPEPEINLKIRAEDGEVIRMYDLSYPAVRVAVEYNGKLHVEVIENWEEDLERRADMDDDDWRLVVVVSSGIFKDPLRTLRRVHRVLLARGLPGVPLRLLDDWRPHFPGFADAA</sequence>
<proteinExistence type="predicted"/>
<gene>
    <name evidence="1" type="ORF">EUA06_17285</name>
</gene>
<accession>A0A4Q2RLK7</accession>
<name>A0A4Q2RLK7_9ACTN</name>
<dbReference type="AlphaFoldDB" id="A0A4Q2RLK7"/>
<dbReference type="EMBL" id="SDWS01000008">
    <property type="protein sequence ID" value="RYB89226.1"/>
    <property type="molecule type" value="Genomic_DNA"/>
</dbReference>
<organism evidence="1 2">
    <name type="scientific">Nocardioides glacieisoli</name>
    <dbReference type="NCBI Taxonomy" id="1168730"/>
    <lineage>
        <taxon>Bacteria</taxon>
        <taxon>Bacillati</taxon>
        <taxon>Actinomycetota</taxon>
        <taxon>Actinomycetes</taxon>
        <taxon>Propionibacteriales</taxon>
        <taxon>Nocardioidaceae</taxon>
        <taxon>Nocardioides</taxon>
    </lineage>
</organism>
<evidence type="ECO:0000313" key="1">
    <source>
        <dbReference type="EMBL" id="RYB89226.1"/>
    </source>
</evidence>
<dbReference type="Proteomes" id="UP000291838">
    <property type="component" value="Unassembled WGS sequence"/>
</dbReference>
<evidence type="ECO:0008006" key="3">
    <source>
        <dbReference type="Google" id="ProtNLM"/>
    </source>
</evidence>
<comment type="caution">
    <text evidence="1">The sequence shown here is derived from an EMBL/GenBank/DDBJ whole genome shotgun (WGS) entry which is preliminary data.</text>
</comment>
<dbReference type="InterPro" id="IPR011335">
    <property type="entry name" value="Restrct_endonuc-II-like"/>
</dbReference>
<dbReference type="OrthoDB" id="3173471at2"/>
<protein>
    <recommendedName>
        <fullName evidence="3">DUF559 domain-containing protein</fullName>
    </recommendedName>
</protein>
<reference evidence="1 2" key="1">
    <citation type="submission" date="2019-01" db="EMBL/GenBank/DDBJ databases">
        <title>Novel species of Nocardioides.</title>
        <authorList>
            <person name="Liu Q."/>
            <person name="Xin Y.-H."/>
        </authorList>
    </citation>
    <scope>NUCLEOTIDE SEQUENCE [LARGE SCALE GENOMIC DNA]</scope>
    <source>
        <strain evidence="1 2">HLT3-15</strain>
    </source>
</reference>
<dbReference type="SUPFAM" id="SSF52980">
    <property type="entry name" value="Restriction endonuclease-like"/>
    <property type="match status" value="1"/>
</dbReference>
<evidence type="ECO:0000313" key="2">
    <source>
        <dbReference type="Proteomes" id="UP000291838"/>
    </source>
</evidence>